<accession>A0A8J4A0G0</accession>
<comment type="caution">
    <text evidence="1">The sequence shown here is derived from an EMBL/GenBank/DDBJ whole genome shotgun (WGS) entry which is preliminary data.</text>
</comment>
<reference evidence="1" key="1">
    <citation type="submission" date="2021-01" db="EMBL/GenBank/DDBJ databases">
        <title>Whole genome shotgun sequence of Virgisporangium ochraceum NBRC 16418.</title>
        <authorList>
            <person name="Komaki H."/>
            <person name="Tamura T."/>
        </authorList>
    </citation>
    <scope>NUCLEOTIDE SEQUENCE</scope>
    <source>
        <strain evidence="1">NBRC 16418</strain>
    </source>
</reference>
<proteinExistence type="predicted"/>
<dbReference type="EMBL" id="BOPH01000105">
    <property type="protein sequence ID" value="GIJ72916.1"/>
    <property type="molecule type" value="Genomic_DNA"/>
</dbReference>
<evidence type="ECO:0000313" key="1">
    <source>
        <dbReference type="EMBL" id="GIJ72916.1"/>
    </source>
</evidence>
<dbReference type="Proteomes" id="UP000635606">
    <property type="component" value="Unassembled WGS sequence"/>
</dbReference>
<evidence type="ECO:0000313" key="2">
    <source>
        <dbReference type="Proteomes" id="UP000635606"/>
    </source>
</evidence>
<protein>
    <submittedName>
        <fullName evidence="1">Uncharacterized protein</fullName>
    </submittedName>
</protein>
<gene>
    <name evidence="1" type="ORF">Voc01_078330</name>
</gene>
<keyword evidence="2" id="KW-1185">Reference proteome</keyword>
<dbReference type="AlphaFoldDB" id="A0A8J4A0G0"/>
<name>A0A8J4A0G0_9ACTN</name>
<organism evidence="1 2">
    <name type="scientific">Virgisporangium ochraceum</name>
    <dbReference type="NCBI Taxonomy" id="65505"/>
    <lineage>
        <taxon>Bacteria</taxon>
        <taxon>Bacillati</taxon>
        <taxon>Actinomycetota</taxon>
        <taxon>Actinomycetes</taxon>
        <taxon>Micromonosporales</taxon>
        <taxon>Micromonosporaceae</taxon>
        <taxon>Virgisporangium</taxon>
    </lineage>
</organism>
<sequence length="110" mass="11794">MRLDANRPGRAKAGQRGRDCPFVAAEKVADLLAVESAGIAPVGTAQQSLTLDVADRREPDLTAENHADKRVPPAGGCYLHRPGSFVVLQQVQEPGVGIFTVDHPVHSWMT</sequence>
<dbReference type="RefSeq" id="WP_203932739.1">
    <property type="nucleotide sequence ID" value="NZ_BOPH01000105.1"/>
</dbReference>